<feature type="region of interest" description="Disordered" evidence="1">
    <location>
        <begin position="804"/>
        <end position="845"/>
    </location>
</feature>
<feature type="compositionally biased region" description="Pro residues" evidence="1">
    <location>
        <begin position="519"/>
        <end position="542"/>
    </location>
</feature>
<protein>
    <submittedName>
        <fullName evidence="4">Uncharacterized protein LOC101896117</fullName>
    </submittedName>
</protein>
<feature type="region of interest" description="Disordered" evidence="1">
    <location>
        <begin position="944"/>
        <end position="968"/>
    </location>
</feature>
<gene>
    <name evidence="2" type="primary">101896117</name>
    <name evidence="4" type="synonym">LOC101896117</name>
</gene>
<name>A0A1I8M497_MUSDO</name>
<dbReference type="VEuPathDB" id="VectorBase:MDOA001074"/>
<feature type="compositionally biased region" description="Polar residues" evidence="1">
    <location>
        <begin position="465"/>
        <end position="478"/>
    </location>
</feature>
<evidence type="ECO:0000256" key="1">
    <source>
        <dbReference type="SAM" id="MobiDB-lite"/>
    </source>
</evidence>
<feature type="compositionally biased region" description="Low complexity" evidence="1">
    <location>
        <begin position="445"/>
        <end position="463"/>
    </location>
</feature>
<accession>A0A1I8M497</accession>
<feature type="region of interest" description="Disordered" evidence="1">
    <location>
        <begin position="752"/>
        <end position="775"/>
    </location>
</feature>
<reference evidence="4" key="2">
    <citation type="submission" date="2025-04" db="UniProtKB">
        <authorList>
            <consortium name="RefSeq"/>
        </authorList>
    </citation>
    <scope>IDENTIFICATION</scope>
    <source>
        <strain evidence="4">Aabys</strain>
    </source>
</reference>
<feature type="compositionally biased region" description="Low complexity" evidence="1">
    <location>
        <begin position="593"/>
        <end position="604"/>
    </location>
</feature>
<dbReference type="eggNOG" id="ENOG502S7I3">
    <property type="taxonomic scope" value="Eukaryota"/>
</dbReference>
<proteinExistence type="predicted"/>
<organism evidence="2">
    <name type="scientific">Musca domestica</name>
    <name type="common">House fly</name>
    <dbReference type="NCBI Taxonomy" id="7370"/>
    <lineage>
        <taxon>Eukaryota</taxon>
        <taxon>Metazoa</taxon>
        <taxon>Ecdysozoa</taxon>
        <taxon>Arthropoda</taxon>
        <taxon>Hexapoda</taxon>
        <taxon>Insecta</taxon>
        <taxon>Pterygota</taxon>
        <taxon>Neoptera</taxon>
        <taxon>Endopterygota</taxon>
        <taxon>Diptera</taxon>
        <taxon>Brachycera</taxon>
        <taxon>Muscomorpha</taxon>
        <taxon>Muscoidea</taxon>
        <taxon>Muscidae</taxon>
        <taxon>Musca</taxon>
    </lineage>
</organism>
<dbReference type="PRINTS" id="PR01217">
    <property type="entry name" value="PRICHEXTENSN"/>
</dbReference>
<feature type="region of interest" description="Disordered" evidence="1">
    <location>
        <begin position="566"/>
        <end position="606"/>
    </location>
</feature>
<feature type="compositionally biased region" description="Polar residues" evidence="1">
    <location>
        <begin position="98"/>
        <end position="140"/>
    </location>
</feature>
<feature type="region of interest" description="Disordered" evidence="1">
    <location>
        <begin position="289"/>
        <end position="397"/>
    </location>
</feature>
<feature type="compositionally biased region" description="Low complexity" evidence="1">
    <location>
        <begin position="752"/>
        <end position="762"/>
    </location>
</feature>
<feature type="compositionally biased region" description="Polar residues" evidence="1">
    <location>
        <begin position="50"/>
        <end position="63"/>
    </location>
</feature>
<feature type="compositionally biased region" description="Pro residues" evidence="1">
    <location>
        <begin position="312"/>
        <end position="346"/>
    </location>
</feature>
<dbReference type="OrthoDB" id="8196075at2759"/>
<feature type="region of interest" description="Disordered" evidence="1">
    <location>
        <begin position="1219"/>
        <end position="1282"/>
    </location>
</feature>
<dbReference type="RefSeq" id="XP_011291262.1">
    <property type="nucleotide sequence ID" value="XM_011292960.2"/>
</dbReference>
<dbReference type="Proteomes" id="UP001652621">
    <property type="component" value="Unplaced"/>
</dbReference>
<dbReference type="VEuPathDB" id="VectorBase:MDOMA2_006322"/>
<feature type="compositionally biased region" description="Polar residues" evidence="1">
    <location>
        <begin position="302"/>
        <end position="311"/>
    </location>
</feature>
<feature type="region of interest" description="Disordered" evidence="1">
    <location>
        <begin position="1033"/>
        <end position="1052"/>
    </location>
</feature>
<feature type="compositionally biased region" description="Acidic residues" evidence="1">
    <location>
        <begin position="820"/>
        <end position="842"/>
    </location>
</feature>
<feature type="region of interest" description="Disordered" evidence="1">
    <location>
        <begin position="79"/>
        <end position="157"/>
    </location>
</feature>
<feature type="compositionally biased region" description="Low complexity" evidence="1">
    <location>
        <begin position="570"/>
        <end position="582"/>
    </location>
</feature>
<sequence length="1305" mass="148233">MFRLLLPTTAGKQQQIAILIISFFLYVDGIRNEGSNMLPLQQQQQQQQQPIENSNYQSSSPSKTAFKASPLIEFTLDDVTIPHMTQDGGRPSFESAKYPNNNLPSTPTAANEQPNDNGNDNRRISTSYTNGEKQFSFSNEQQQQRPTQFQQQQQHQFAQHLTETPIYIYKDPYTNENYHYTPTEPSYNRDVVLASSPATYNQQADNFNIQNYNSAPSGPQDNQEYLVHSSMIVGTQQQQQSGAFSLPPANKDVYLKRPGQVYDESYIPHPNAVIEKKSEVASTKKANKISYDSHDYPPPSYHQLQTSNFLPTPNPEGPARATPPPPVIRDTPPPPLRATPPPPPASYSPSPNYFARPTSAPPAYVTPRPSYSDEYRPKPPSSPFGQQYLQSSQNVLPNYVNNLDNYLSNQQQTQYYRPEQAAAPPPPSSQYPQYEETIPPPYRQPPQQQQQYQPSSYPPFEQQHQQRPQYPTTSQYPSNGPPSHQSQPPFSSRPSYNNYYDYQIGEVPPQTQGAFNYPYPRPPPPPQSNGPYRPPYVPPPTTQQPSGLATLVQYAPQFTSLLLGGGGGSSSNTNNPLGSLLGVLTGAGNNPQSSSSSSPSSSSSLLNRRPINSQLIKALENIARNDDLQCVPKVLCQMIASQTQRGQLPSFITSPAITNFLAAFPASSPALIYGRAALLGISGGDRSCHQTYVKCPKNEIEIINYLNNYRGGFFKFFSEPDDQTLNQQNGNHDSFQSGGATSLFSILSALTGTPTQPQVTTPRPRPKPQPTAASSDITETIGNFFTNLLSDYMGGGAVVEYQRRSARRKRSVAEKRVRFEEDDDDEKFNFDEDYNDEEDTDDTEKNVEFQYEPEEENGEKSGSESRVIHRLTLPKEKRLKFFPDSDDKTDGGGNHYNDEEEHLRKVIEKFNEFNKGRKLKFPADTSEREYIDVAAEYLRGGKQLDFNSKEQEEQQQVNYGHQYNNYEQESYVKDDDSKKIKFYDDPEEKMSISDHSKELRDLRVAESHHTGKKIRFPEREPKILNRPNYAASFSYQQQQPSPPEYEETEDHQRPNYYKELEEEQQANLYNNQADYGESSNPYDYNQYQAPSRPQNYYGYHQGLPPSSVGIYNTHLTSLNSVNNYVSNTATNLNYFVTTQSPSNSGGSANYFLPTPAPDTADEDNNYDNNLYNNDNNLATNQKDYNSNYDSNNNNYYYNKYHKYTNSNSHKYNRYQTYTTTNSNNLNSQTYNSNRYRPAYNRPQSDVSNTNNNSNNVYNRYHSSLYQRRTTTTTTTPRPNDNNIYVTNARGETEYYIRPDGRKVYL</sequence>
<feature type="region of interest" description="Disordered" evidence="1">
    <location>
        <begin position="418"/>
        <end position="546"/>
    </location>
</feature>
<keyword evidence="3" id="KW-1185">Reference proteome</keyword>
<evidence type="ECO:0000313" key="4">
    <source>
        <dbReference type="RefSeq" id="XP_011291262.1"/>
    </source>
</evidence>
<feature type="compositionally biased region" description="Low complexity" evidence="1">
    <location>
        <begin position="1244"/>
        <end position="1278"/>
    </location>
</feature>
<feature type="region of interest" description="Disordered" evidence="1">
    <location>
        <begin position="39"/>
        <end position="64"/>
    </location>
</feature>
<feature type="compositionally biased region" description="Polar residues" evidence="1">
    <location>
        <begin position="383"/>
        <end position="397"/>
    </location>
</feature>
<feature type="compositionally biased region" description="Polar residues" evidence="1">
    <location>
        <begin position="954"/>
        <end position="968"/>
    </location>
</feature>
<dbReference type="GeneID" id="101896117"/>
<reference evidence="2" key="1">
    <citation type="submission" date="2020-05" db="UniProtKB">
        <authorList>
            <consortium name="EnsemblMetazoa"/>
        </authorList>
    </citation>
    <scope>IDENTIFICATION</scope>
    <source>
        <strain evidence="2">Aabys</strain>
    </source>
</reference>
<feature type="compositionally biased region" description="Low complexity" evidence="1">
    <location>
        <begin position="141"/>
        <end position="157"/>
    </location>
</feature>
<dbReference type="EnsemblMetazoa" id="MDOA001074-RB">
    <property type="protein sequence ID" value="MDOA001074-PB"/>
    <property type="gene ID" value="MDOA001074"/>
</dbReference>
<feature type="compositionally biased region" description="Low complexity" evidence="1">
    <location>
        <begin position="1219"/>
        <end position="1234"/>
    </location>
</feature>
<evidence type="ECO:0000313" key="3">
    <source>
        <dbReference type="Proteomes" id="UP001652621"/>
    </source>
</evidence>
<feature type="compositionally biased region" description="Low complexity" evidence="1">
    <location>
        <begin position="481"/>
        <end position="495"/>
    </location>
</feature>
<dbReference type="KEGG" id="mde:101896117"/>
<evidence type="ECO:0000313" key="2">
    <source>
        <dbReference type="EnsemblMetazoa" id="MDOA001074-PB"/>
    </source>
</evidence>